<evidence type="ECO:0000313" key="2">
    <source>
        <dbReference type="Proteomes" id="UP000322553"/>
    </source>
</evidence>
<dbReference type="RefSeq" id="WP_070981653.1">
    <property type="nucleotide sequence ID" value="NZ_CP043420.1"/>
</dbReference>
<gene>
    <name evidence="1" type="ORF">FY550_03185</name>
</gene>
<protein>
    <submittedName>
        <fullName evidence="1">Uncharacterized protein</fullName>
    </submittedName>
</protein>
<keyword evidence="2" id="KW-1185">Reference proteome</keyword>
<reference evidence="1 2" key="1">
    <citation type="submission" date="2019-08" db="EMBL/GenBank/DDBJ databases">
        <title>Complete genome sequence of Kushneria sp. YCWA18, a halophilic phosphate-solubilizing bacterium isolated from Daqiao saltern in China.</title>
        <authorList>
            <person name="Du G.-X."/>
            <person name="Qu L.-Y."/>
        </authorList>
    </citation>
    <scope>NUCLEOTIDE SEQUENCE [LARGE SCALE GENOMIC DNA]</scope>
    <source>
        <strain evidence="1 2">YCWA18</strain>
    </source>
</reference>
<proteinExistence type="predicted"/>
<dbReference type="EMBL" id="CP043420">
    <property type="protein sequence ID" value="QEL10237.1"/>
    <property type="molecule type" value="Genomic_DNA"/>
</dbReference>
<dbReference type="KEGG" id="kuy:FY550_03185"/>
<dbReference type="PANTHER" id="PTHR33986:SF15">
    <property type="entry name" value="MITOCHONDRIAL FISSION PROTEIN ELM1"/>
    <property type="match status" value="1"/>
</dbReference>
<accession>A0A1S1NRP6</accession>
<dbReference type="AlphaFoldDB" id="A0A1S1NRP6"/>
<dbReference type="InterPro" id="IPR009367">
    <property type="entry name" value="Elm1-like"/>
</dbReference>
<sequence>MPLPTSTSIPKAPLQIERAASPDMPHCVVFPALNDSSPDAPPVCIYLGTEQAQVRAQRIFLFSVEKHRNPDREYRVYLMKDLDGFDQSQWRTGFTNYRYAIPAFAGGKGRAIYNDVDQIYLEDPAHLFDLPLTEHGYLSISPEDTSVMLIDCARMLPLWNLDTARQQSKRQLIASAAEKTGLWGALDGGWNTRDEEYSELTARVLHYTALHKQPWQPTPTTYSYHAHPLEDLWFELEREADARHYGPFTAEAPSPWFEGALKTLEQQSIPAFTASEGAIRLAADMSLHDLIWCHPSAQVAANAPLPVDRVNQHSLQSLGDDCADGVAVTGLLEHLPGEDIPWVLERLARYSQRLLYIGLHLSADARAADTALHSIHWWQRQLRTLAQHHPRLVWQLDIRRGSSNRVEVVQSAMTGARTEQPAESAQPVVWLLLSEHAGDNAQLRALGKELNWRVVEKPPLIDFKPARLMLLTRPSLRGVKAKQLGELKGPWPDIVMSTGRRTVNIARWIQRHSGGRTQLIWLGRPRAPLHWFDLIVTTPQYGLPAREHIHHNLLPLNRPPAVADDVLKAWQRRLDHLPRPWYGVLVGGTTSLQKFEAEDAREMLQTAAGLAEQHGGSLLITTSPRTPKAVIDALREELAVPSYLNEWQPQQQDHFHPALLALSDGFIVSDDSASMMAEAIRTHRPVWLYQLKPLPLSRRARRQARIVEWMNQRTRQTSARGTHRQQDWRGRFFDRLHSQGIVRTPRDLKHLGETLRIRGLCQPLQGADQPAFQPPAMPVPDEMQATVEEIRRRAGERHWQE</sequence>
<dbReference type="Proteomes" id="UP000322553">
    <property type="component" value="Chromosome"/>
</dbReference>
<organism evidence="1 2">
    <name type="scientific">Kushneria phosphatilytica</name>
    <dbReference type="NCBI Taxonomy" id="657387"/>
    <lineage>
        <taxon>Bacteria</taxon>
        <taxon>Pseudomonadati</taxon>
        <taxon>Pseudomonadota</taxon>
        <taxon>Gammaproteobacteria</taxon>
        <taxon>Oceanospirillales</taxon>
        <taxon>Halomonadaceae</taxon>
        <taxon>Kushneria</taxon>
    </lineage>
</organism>
<dbReference type="STRING" id="657387.BH688_16260"/>
<evidence type="ECO:0000313" key="1">
    <source>
        <dbReference type="EMBL" id="QEL10237.1"/>
    </source>
</evidence>
<dbReference type="Pfam" id="PF06258">
    <property type="entry name" value="Mito_fiss_Elm1"/>
    <property type="match status" value="1"/>
</dbReference>
<dbReference type="SUPFAM" id="SSF53448">
    <property type="entry name" value="Nucleotide-diphospho-sugar transferases"/>
    <property type="match status" value="1"/>
</dbReference>
<dbReference type="PANTHER" id="PTHR33986">
    <property type="entry name" value="OS02G0535700 PROTEIN"/>
    <property type="match status" value="1"/>
</dbReference>
<name>A0A1S1NRP6_9GAMM</name>
<dbReference type="Gene3D" id="3.90.550.10">
    <property type="entry name" value="Spore Coat Polysaccharide Biosynthesis Protein SpsA, Chain A"/>
    <property type="match status" value="1"/>
</dbReference>
<dbReference type="InterPro" id="IPR029044">
    <property type="entry name" value="Nucleotide-diphossugar_trans"/>
</dbReference>
<dbReference type="OrthoDB" id="583646at2"/>